<keyword evidence="1" id="KW-0147">Chitin-binding</keyword>
<gene>
    <name evidence="7" type="ORF">G6O67_007218</name>
</gene>
<keyword evidence="2" id="KW-0843">Virulence</keyword>
<feature type="domain" description="LysM" evidence="6">
    <location>
        <begin position="203"/>
        <end position="250"/>
    </location>
</feature>
<evidence type="ECO:0000256" key="4">
    <source>
        <dbReference type="SAM" id="MobiDB-lite"/>
    </source>
</evidence>
<keyword evidence="5" id="KW-0732">Signal</keyword>
<dbReference type="InterPro" id="IPR036779">
    <property type="entry name" value="LysM_dom_sf"/>
</dbReference>
<feature type="signal peptide" evidence="5">
    <location>
        <begin position="1"/>
        <end position="22"/>
    </location>
</feature>
<dbReference type="PANTHER" id="PTHR34997:SF1">
    <property type="entry name" value="PEPTIDOGLYCAN-BINDING LYSIN DOMAIN"/>
    <property type="match status" value="1"/>
</dbReference>
<dbReference type="SMART" id="SM00257">
    <property type="entry name" value="LysM"/>
    <property type="match status" value="2"/>
</dbReference>
<protein>
    <recommendedName>
        <fullName evidence="6">LysM domain-containing protein</fullName>
    </recommendedName>
</protein>
<dbReference type="InterPro" id="IPR018392">
    <property type="entry name" value="LysM"/>
</dbReference>
<evidence type="ECO:0000313" key="7">
    <source>
        <dbReference type="EMBL" id="KAF4505251.1"/>
    </source>
</evidence>
<comment type="similarity">
    <text evidence="3">Belongs to the secreted LysM effector family.</text>
</comment>
<evidence type="ECO:0000313" key="8">
    <source>
        <dbReference type="Proteomes" id="UP000557566"/>
    </source>
</evidence>
<reference evidence="7 8" key="1">
    <citation type="journal article" date="2020" name="Genome Biol. Evol.">
        <title>A new high-quality draft genome assembly of the Chinese cordyceps Ophiocordyceps sinensis.</title>
        <authorList>
            <person name="Shu R."/>
            <person name="Zhang J."/>
            <person name="Meng Q."/>
            <person name="Zhang H."/>
            <person name="Zhou G."/>
            <person name="Li M."/>
            <person name="Wu P."/>
            <person name="Zhao Y."/>
            <person name="Chen C."/>
            <person name="Qin Q."/>
        </authorList>
    </citation>
    <scope>NUCLEOTIDE SEQUENCE [LARGE SCALE GENOMIC DNA]</scope>
    <source>
        <strain evidence="7 8">IOZ07</strain>
    </source>
</reference>
<evidence type="ECO:0000256" key="1">
    <source>
        <dbReference type="ARBA" id="ARBA00022669"/>
    </source>
</evidence>
<keyword evidence="8" id="KW-1185">Reference proteome</keyword>
<feature type="region of interest" description="Disordered" evidence="4">
    <location>
        <begin position="101"/>
        <end position="129"/>
    </location>
</feature>
<proteinExistence type="inferred from homology"/>
<dbReference type="PANTHER" id="PTHR34997">
    <property type="entry name" value="AM15"/>
    <property type="match status" value="1"/>
</dbReference>
<dbReference type="AlphaFoldDB" id="A0A8H4LUP3"/>
<dbReference type="InterPro" id="IPR052210">
    <property type="entry name" value="LysM1-like"/>
</dbReference>
<accession>A0A8H4LUP3</accession>
<dbReference type="OrthoDB" id="5985073at2759"/>
<dbReference type="Gene3D" id="3.10.350.10">
    <property type="entry name" value="LysM domain"/>
    <property type="match status" value="3"/>
</dbReference>
<dbReference type="EMBL" id="JAAVMX010000008">
    <property type="protein sequence ID" value="KAF4505251.1"/>
    <property type="molecule type" value="Genomic_DNA"/>
</dbReference>
<evidence type="ECO:0000256" key="2">
    <source>
        <dbReference type="ARBA" id="ARBA00023026"/>
    </source>
</evidence>
<dbReference type="SUPFAM" id="SSF54106">
    <property type="entry name" value="LysM domain"/>
    <property type="match status" value="2"/>
</dbReference>
<dbReference type="GO" id="GO:0008061">
    <property type="term" value="F:chitin binding"/>
    <property type="evidence" value="ECO:0007669"/>
    <property type="project" value="UniProtKB-KW"/>
</dbReference>
<evidence type="ECO:0000256" key="3">
    <source>
        <dbReference type="ARBA" id="ARBA00044955"/>
    </source>
</evidence>
<dbReference type="Proteomes" id="UP000557566">
    <property type="component" value="Unassembled WGS sequence"/>
</dbReference>
<dbReference type="Pfam" id="PF01476">
    <property type="entry name" value="LysM"/>
    <property type="match status" value="1"/>
</dbReference>
<dbReference type="PROSITE" id="PS51782">
    <property type="entry name" value="LYSM"/>
    <property type="match status" value="2"/>
</dbReference>
<sequence length="252" mass="27674">MMLLSLAHAILLSSGCFSFAAAIDSGAERRPKLPKADHITPHCTWWYTYENSRSYQDILHENKVTLDDFRRWNPTIGTAGEGLIVGRAYCVAATSEAGAPSAVNKSPTKHAKPIKKGSAPPTKHAKAVKKGSAPPFHAQVGLTSTCTTFHLVKGGDICHDIVQKYGMFTLADFYEWNPAVGSSCRRLYAGFLVCAGIIETCGKYHKAEPGDGCWHIADMHGIELDDFYKWNPAVKRHWCSGLWAGYHYCVGV</sequence>
<evidence type="ECO:0000259" key="6">
    <source>
        <dbReference type="PROSITE" id="PS51782"/>
    </source>
</evidence>
<comment type="caution">
    <text evidence="7">The sequence shown here is derived from an EMBL/GenBank/DDBJ whole genome shotgun (WGS) entry which is preliminary data.</text>
</comment>
<name>A0A8H4LUP3_9HYPO</name>
<feature type="chain" id="PRO_5034156577" description="LysM domain-containing protein" evidence="5">
    <location>
        <begin position="23"/>
        <end position="252"/>
    </location>
</feature>
<evidence type="ECO:0000256" key="5">
    <source>
        <dbReference type="SAM" id="SignalP"/>
    </source>
</evidence>
<organism evidence="7 8">
    <name type="scientific">Ophiocordyceps sinensis</name>
    <dbReference type="NCBI Taxonomy" id="72228"/>
    <lineage>
        <taxon>Eukaryota</taxon>
        <taxon>Fungi</taxon>
        <taxon>Dikarya</taxon>
        <taxon>Ascomycota</taxon>
        <taxon>Pezizomycotina</taxon>
        <taxon>Sordariomycetes</taxon>
        <taxon>Hypocreomycetidae</taxon>
        <taxon>Hypocreales</taxon>
        <taxon>Ophiocordycipitaceae</taxon>
        <taxon>Ophiocordyceps</taxon>
    </lineage>
</organism>
<feature type="domain" description="LysM" evidence="6">
    <location>
        <begin position="148"/>
        <end position="195"/>
    </location>
</feature>
<dbReference type="CDD" id="cd00118">
    <property type="entry name" value="LysM"/>
    <property type="match status" value="1"/>
</dbReference>